<proteinExistence type="predicted"/>
<comment type="caution">
    <text evidence="1">The sequence shown here is derived from an EMBL/GenBank/DDBJ whole genome shotgun (WGS) entry which is preliminary data.</text>
</comment>
<name>A0A060SCU1_PYCCI</name>
<dbReference type="SUPFAM" id="SSF52047">
    <property type="entry name" value="RNI-like"/>
    <property type="match status" value="1"/>
</dbReference>
<reference evidence="1" key="1">
    <citation type="submission" date="2014-01" db="EMBL/GenBank/DDBJ databases">
        <title>The genome of the white-rot fungus Pycnoporus cinnabarinus: a basidiomycete model with a versatile arsenal for lignocellulosic biomass breakdown.</title>
        <authorList>
            <person name="Levasseur A."/>
            <person name="Lomascolo A."/>
            <person name="Ruiz-Duenas F.J."/>
            <person name="Uzan E."/>
            <person name="Piumi F."/>
            <person name="Kues U."/>
            <person name="Ram A.F.J."/>
            <person name="Murat C."/>
            <person name="Haon M."/>
            <person name="Benoit I."/>
            <person name="Arfi Y."/>
            <person name="Chevret D."/>
            <person name="Drula E."/>
            <person name="Kwon M.J."/>
            <person name="Gouret P."/>
            <person name="Lesage-Meessen L."/>
            <person name="Lombard V."/>
            <person name="Mariette J."/>
            <person name="Noirot C."/>
            <person name="Park J."/>
            <person name="Patyshakuliyeva A."/>
            <person name="Wieneger R.A.B."/>
            <person name="Wosten H.A.B."/>
            <person name="Martin F."/>
            <person name="Coutinho P.M."/>
            <person name="de Vries R."/>
            <person name="Martinez A.T."/>
            <person name="Klopp C."/>
            <person name="Pontarotti P."/>
            <person name="Henrissat B."/>
            <person name="Record E."/>
        </authorList>
    </citation>
    <scope>NUCLEOTIDE SEQUENCE [LARGE SCALE GENOMIC DNA]</scope>
    <source>
        <strain evidence="1">BRFM137</strain>
    </source>
</reference>
<protein>
    <recommendedName>
        <fullName evidence="3">F-box domain-containing protein</fullName>
    </recommendedName>
</protein>
<sequence length="469" mass="51464">MHSASIDPSSWVHVGAIIGNGPSVLLPNIRSFSVQFMDTSEVPPMRILLSPSVSEISLKQNPGANTFNGIESHKAQQAAVERLLLEAVSVAPGMNSFKLICDRRPLSSRMASILARASSLRTLDLWFYAMEVLRPSGGGVVSVEDAFADDMNTFLEAFRQLHPLQKLETLILTNDMIKDSVIISDSTNAPPTPFLPRLRELVISPGRPPLKLVPIFRFLRSAELQRLAINKLYHGDASAMRQLYTTMVRSFPSLSSVELTITRPPHTLPDLAEVAPLRRALAPLFQLASLVSVVIKQGSITPPVTVADEDVDVISTSWPRLQFLSLSGLEQERTPNGRRLLSISSLISLATGCPQLKRLTLPLVDLRARSIQPVHTYPVLDHPLHCLALGRMASDDCSSAARILDRLFPHLDVTSPLLKLSARAAGPQTTAEALRRSGWGPLSEYNLSLAIATCQDARREDPWLSFATY</sequence>
<keyword evidence="2" id="KW-1185">Reference proteome</keyword>
<evidence type="ECO:0000313" key="1">
    <source>
        <dbReference type="EMBL" id="CDO72180.1"/>
    </source>
</evidence>
<evidence type="ECO:0008006" key="3">
    <source>
        <dbReference type="Google" id="ProtNLM"/>
    </source>
</evidence>
<accession>A0A060SCU1</accession>
<dbReference type="EMBL" id="CCBP010000111">
    <property type="protein sequence ID" value="CDO72180.1"/>
    <property type="molecule type" value="Genomic_DNA"/>
</dbReference>
<evidence type="ECO:0000313" key="2">
    <source>
        <dbReference type="Proteomes" id="UP000029665"/>
    </source>
</evidence>
<dbReference type="Gene3D" id="3.80.10.10">
    <property type="entry name" value="Ribonuclease Inhibitor"/>
    <property type="match status" value="1"/>
</dbReference>
<dbReference type="STRING" id="5643.A0A060SCU1"/>
<dbReference type="HOGENOM" id="CLU_031568_0_0_1"/>
<gene>
    <name evidence="1" type="ORF">BN946_scf184970.g32</name>
</gene>
<dbReference type="OMA" id="MHSASID"/>
<dbReference type="AlphaFoldDB" id="A0A060SCU1"/>
<dbReference type="InterPro" id="IPR032675">
    <property type="entry name" value="LRR_dom_sf"/>
</dbReference>
<dbReference type="OrthoDB" id="2733439at2759"/>
<organism evidence="1 2">
    <name type="scientific">Pycnoporus cinnabarinus</name>
    <name type="common">Cinnabar-red polypore</name>
    <name type="synonym">Trametes cinnabarina</name>
    <dbReference type="NCBI Taxonomy" id="5643"/>
    <lineage>
        <taxon>Eukaryota</taxon>
        <taxon>Fungi</taxon>
        <taxon>Dikarya</taxon>
        <taxon>Basidiomycota</taxon>
        <taxon>Agaricomycotina</taxon>
        <taxon>Agaricomycetes</taxon>
        <taxon>Polyporales</taxon>
        <taxon>Polyporaceae</taxon>
        <taxon>Trametes</taxon>
    </lineage>
</organism>
<dbReference type="Proteomes" id="UP000029665">
    <property type="component" value="Unassembled WGS sequence"/>
</dbReference>